<dbReference type="NCBIfam" id="TIGR00946">
    <property type="entry name" value="2a69"/>
    <property type="match status" value="1"/>
</dbReference>
<evidence type="ECO:0000256" key="5">
    <source>
        <dbReference type="ARBA" id="ARBA00022448"/>
    </source>
</evidence>
<dbReference type="PANTHER" id="PTHR31752">
    <property type="entry name" value="AUXIN EFFLUX CARRIER COMPONENT 1B-RELATED"/>
    <property type="match status" value="1"/>
</dbReference>
<dbReference type="AlphaFoldDB" id="A0AAQ3KW90"/>
<dbReference type="GO" id="GO:0010329">
    <property type="term" value="F:auxin efflux transmembrane transporter activity"/>
    <property type="evidence" value="ECO:0007669"/>
    <property type="project" value="TreeGrafter"/>
</dbReference>
<evidence type="ECO:0000256" key="7">
    <source>
        <dbReference type="ARBA" id="ARBA00022989"/>
    </source>
</evidence>
<feature type="transmembrane region" description="Helical" evidence="10">
    <location>
        <begin position="340"/>
        <end position="363"/>
    </location>
</feature>
<dbReference type="InterPro" id="IPR038770">
    <property type="entry name" value="Na+/solute_symporter_sf"/>
</dbReference>
<keyword evidence="12" id="KW-1185">Reference proteome</keyword>
<organism evidence="11 12">
    <name type="scientific">Canna indica</name>
    <name type="common">Indian-shot</name>
    <dbReference type="NCBI Taxonomy" id="4628"/>
    <lineage>
        <taxon>Eukaryota</taxon>
        <taxon>Viridiplantae</taxon>
        <taxon>Streptophyta</taxon>
        <taxon>Embryophyta</taxon>
        <taxon>Tracheophyta</taxon>
        <taxon>Spermatophyta</taxon>
        <taxon>Magnoliopsida</taxon>
        <taxon>Liliopsida</taxon>
        <taxon>Zingiberales</taxon>
        <taxon>Cannaceae</taxon>
        <taxon>Canna</taxon>
    </lineage>
</organism>
<keyword evidence="9 10" id="KW-0927">Auxin signaling pathway</keyword>
<feature type="transmembrane region" description="Helical" evidence="10">
    <location>
        <begin position="97"/>
        <end position="120"/>
    </location>
</feature>
<feature type="transmembrane region" description="Helical" evidence="10">
    <location>
        <begin position="39"/>
        <end position="60"/>
    </location>
</feature>
<evidence type="ECO:0000256" key="4">
    <source>
        <dbReference type="ARBA" id="ARBA00009177"/>
    </source>
</evidence>
<dbReference type="GO" id="GO:0009734">
    <property type="term" value="P:auxin-activated signaling pathway"/>
    <property type="evidence" value="ECO:0007669"/>
    <property type="project" value="UniProtKB-UniRule"/>
</dbReference>
<comment type="subcellular location">
    <subcellularLocation>
        <location evidence="3 10">Membrane</location>
        <topology evidence="3 10">Multi-pass membrane protein</topology>
    </subcellularLocation>
    <subcellularLocation>
        <location evidence="2">Plastid</location>
        <location evidence="2">Chloroplast envelope</location>
    </subcellularLocation>
</comment>
<dbReference type="PANTHER" id="PTHR31752:SF2">
    <property type="entry name" value="AUXIN EFFLUX CARRIER COMPONENT 5"/>
    <property type="match status" value="1"/>
</dbReference>
<comment type="function">
    <text evidence="1">May function as sodium-coupled metabolite transporter across the chloroplast envelope.</text>
</comment>
<name>A0AAQ3KW90_9LILI</name>
<feature type="transmembrane region" description="Helical" evidence="10">
    <location>
        <begin position="72"/>
        <end position="90"/>
    </location>
</feature>
<evidence type="ECO:0000256" key="8">
    <source>
        <dbReference type="ARBA" id="ARBA00023136"/>
    </source>
</evidence>
<dbReference type="InterPro" id="IPR014024">
    <property type="entry name" value="Auxin_eff_plant"/>
</dbReference>
<feature type="transmembrane region" description="Helical" evidence="10">
    <location>
        <begin position="209"/>
        <end position="230"/>
    </location>
</feature>
<dbReference type="GO" id="GO:0009941">
    <property type="term" value="C:chloroplast envelope"/>
    <property type="evidence" value="ECO:0007669"/>
    <property type="project" value="UniProtKB-SubCell"/>
</dbReference>
<gene>
    <name evidence="11" type="ORF">Cni_G24925</name>
</gene>
<dbReference type="Gene3D" id="1.20.1530.20">
    <property type="match status" value="1"/>
</dbReference>
<keyword evidence="7 10" id="KW-1133">Transmembrane helix</keyword>
<evidence type="ECO:0000256" key="6">
    <source>
        <dbReference type="ARBA" id="ARBA00022692"/>
    </source>
</evidence>
<proteinExistence type="inferred from homology"/>
<evidence type="ECO:0000313" key="11">
    <source>
        <dbReference type="EMBL" id="WOL16143.1"/>
    </source>
</evidence>
<dbReference type="EMBL" id="CP136897">
    <property type="protein sequence ID" value="WOL16143.1"/>
    <property type="molecule type" value="Genomic_DNA"/>
</dbReference>
<evidence type="ECO:0000256" key="2">
    <source>
        <dbReference type="ARBA" id="ARBA00004119"/>
    </source>
</evidence>
<reference evidence="11 12" key="1">
    <citation type="submission" date="2023-10" db="EMBL/GenBank/DDBJ databases">
        <title>Chromosome-scale genome assembly provides insights into flower coloration mechanisms of Canna indica.</title>
        <authorList>
            <person name="Li C."/>
        </authorList>
    </citation>
    <scope>NUCLEOTIDE SEQUENCE [LARGE SCALE GENOMIC DNA]</scope>
    <source>
        <tissue evidence="11">Flower</tissue>
    </source>
</reference>
<dbReference type="GO" id="GO:0009926">
    <property type="term" value="P:auxin polar transport"/>
    <property type="evidence" value="ECO:0007669"/>
    <property type="project" value="TreeGrafter"/>
</dbReference>
<keyword evidence="8 10" id="KW-0472">Membrane</keyword>
<dbReference type="InterPro" id="IPR051107">
    <property type="entry name" value="Auxin_Efflux_Carrier"/>
</dbReference>
<dbReference type="Proteomes" id="UP001327560">
    <property type="component" value="Chromosome 8"/>
</dbReference>
<evidence type="ECO:0000256" key="1">
    <source>
        <dbReference type="ARBA" id="ARBA00003198"/>
    </source>
</evidence>
<sequence>MIAWGDVYKVVEAMAPLYAALTLGYGSVRWWRFFTPEQCAAIHCLVVYFVVPFFTFEFTIHIDPFAMNFRVIAADAISKLATVLLLAAWCRCSDRSSYGWAVTIFSLAQLTNTLVVGAPLFDAMYGRWAQDIIVQLSVAQSILWTTLFLFALELMRARSGAGAGSGGTGSSSMAVADEPRATTKDVECNCNAETEIVAHASHVSLMKMVLFKLAVNPNVYASILGVTWSLMAKRWHFEMPRILENSVMVMSKAGTGLSMFSLGLFMALQEKMISCGPKQALFGMVVKFMFGPAVAAVGAFAVRLHGDLLRVAIIQNALPQSIMSFIFAREYGLHADVTSTGVIFGTIISLPVLIAYYVVLGFLS</sequence>
<keyword evidence="6 10" id="KW-0812">Transmembrane</keyword>
<comment type="similarity">
    <text evidence="4 10">Belongs to the auxin efflux carrier (TC 2.A.69.1) family.</text>
</comment>
<feature type="transmembrane region" description="Helical" evidence="10">
    <location>
        <begin position="250"/>
        <end position="268"/>
    </location>
</feature>
<feature type="transmembrane region" description="Helical" evidence="10">
    <location>
        <begin position="132"/>
        <end position="152"/>
    </location>
</feature>
<keyword evidence="5 10" id="KW-0813">Transport</keyword>
<evidence type="ECO:0000256" key="3">
    <source>
        <dbReference type="ARBA" id="ARBA00004141"/>
    </source>
</evidence>
<evidence type="ECO:0000313" key="12">
    <source>
        <dbReference type="Proteomes" id="UP001327560"/>
    </source>
</evidence>
<dbReference type="GO" id="GO:0005886">
    <property type="term" value="C:plasma membrane"/>
    <property type="evidence" value="ECO:0007669"/>
    <property type="project" value="TreeGrafter"/>
</dbReference>
<comment type="function">
    <text evidence="10">May act as a component of the auxin efflux carrier.</text>
</comment>
<dbReference type="InterPro" id="IPR004776">
    <property type="entry name" value="Mem_transp_PIN-like"/>
</dbReference>
<feature type="transmembrane region" description="Helical" evidence="10">
    <location>
        <begin position="280"/>
        <end position="302"/>
    </location>
</feature>
<dbReference type="Pfam" id="PF03547">
    <property type="entry name" value="Mem_trans"/>
    <property type="match status" value="1"/>
</dbReference>
<dbReference type="GO" id="GO:0005783">
    <property type="term" value="C:endoplasmic reticulum"/>
    <property type="evidence" value="ECO:0007669"/>
    <property type="project" value="TreeGrafter"/>
</dbReference>
<evidence type="ECO:0000256" key="10">
    <source>
        <dbReference type="RuleBase" id="RU362108"/>
    </source>
</evidence>
<protein>
    <recommendedName>
        <fullName evidence="10">Auxin efflux carrier component</fullName>
    </recommendedName>
</protein>
<accession>A0AAQ3KW90</accession>
<evidence type="ECO:0000256" key="9">
    <source>
        <dbReference type="ARBA" id="ARBA00023294"/>
    </source>
</evidence>
<comment type="caution">
    <text evidence="10">Lacks conserved residue(s) required for the propagation of feature annotation.</text>
</comment>